<feature type="transmembrane region" description="Helical" evidence="1">
    <location>
        <begin position="12"/>
        <end position="31"/>
    </location>
</feature>
<reference evidence="2" key="1">
    <citation type="submission" date="2020-02" db="EMBL/GenBank/DDBJ databases">
        <authorList>
            <person name="Meier V. D."/>
        </authorList>
    </citation>
    <scope>NUCLEOTIDE SEQUENCE</scope>
    <source>
        <strain evidence="2">AVDCRST_MAG55</strain>
    </source>
</reference>
<evidence type="ECO:0000313" key="2">
    <source>
        <dbReference type="EMBL" id="CAA9416442.1"/>
    </source>
</evidence>
<keyword evidence="1" id="KW-0812">Transmembrane</keyword>
<organism evidence="2">
    <name type="scientific">uncultured Rubrobacteraceae bacterium</name>
    <dbReference type="NCBI Taxonomy" id="349277"/>
    <lineage>
        <taxon>Bacteria</taxon>
        <taxon>Bacillati</taxon>
        <taxon>Actinomycetota</taxon>
        <taxon>Rubrobacteria</taxon>
        <taxon>Rubrobacterales</taxon>
        <taxon>Rubrobacteraceae</taxon>
        <taxon>environmental samples</taxon>
    </lineage>
</organism>
<proteinExistence type="predicted"/>
<dbReference type="AlphaFoldDB" id="A0A6J4PLY6"/>
<dbReference type="EMBL" id="CADCUZ010000073">
    <property type="protein sequence ID" value="CAA9416442.1"/>
    <property type="molecule type" value="Genomic_DNA"/>
</dbReference>
<sequence>MNQLLKLLSTSAAGALEVWVGIITGVTLGLFPALSGTVSVASALAGVTLVVAAGGRLRHLF</sequence>
<name>A0A6J4PLY6_9ACTN</name>
<accession>A0A6J4PLY6</accession>
<keyword evidence="1" id="KW-1133">Transmembrane helix</keyword>
<keyword evidence="1" id="KW-0472">Membrane</keyword>
<protein>
    <submittedName>
        <fullName evidence="2">Uncharacterized protein</fullName>
    </submittedName>
</protein>
<feature type="transmembrane region" description="Helical" evidence="1">
    <location>
        <begin position="37"/>
        <end position="57"/>
    </location>
</feature>
<gene>
    <name evidence="2" type="ORF">AVDCRST_MAG55-1681</name>
</gene>
<evidence type="ECO:0000256" key="1">
    <source>
        <dbReference type="SAM" id="Phobius"/>
    </source>
</evidence>